<dbReference type="OrthoDB" id="3509362at2759"/>
<evidence type="ECO:0000313" key="7">
    <source>
        <dbReference type="EMBL" id="CDM37837.1"/>
    </source>
</evidence>
<dbReference type="CDD" id="cd00067">
    <property type="entry name" value="GAL4"/>
    <property type="match status" value="1"/>
</dbReference>
<dbReference type="Pfam" id="PF00172">
    <property type="entry name" value="Zn_clus"/>
    <property type="match status" value="1"/>
</dbReference>
<dbReference type="GO" id="GO:0045944">
    <property type="term" value="P:positive regulation of transcription by RNA polymerase II"/>
    <property type="evidence" value="ECO:0007669"/>
    <property type="project" value="TreeGrafter"/>
</dbReference>
<keyword evidence="8" id="KW-1185">Reference proteome</keyword>
<feature type="domain" description="Zn(2)-C6 fungal-type" evidence="6">
    <location>
        <begin position="32"/>
        <end position="62"/>
    </location>
</feature>
<dbReference type="GO" id="GO:0000976">
    <property type="term" value="F:transcription cis-regulatory region binding"/>
    <property type="evidence" value="ECO:0007669"/>
    <property type="project" value="TreeGrafter"/>
</dbReference>
<evidence type="ECO:0000256" key="1">
    <source>
        <dbReference type="ARBA" id="ARBA00004123"/>
    </source>
</evidence>
<evidence type="ECO:0000259" key="6">
    <source>
        <dbReference type="PROSITE" id="PS50048"/>
    </source>
</evidence>
<name>W6R7M5_PENRF</name>
<dbReference type="GO" id="GO:0005634">
    <property type="term" value="C:nucleus"/>
    <property type="evidence" value="ECO:0007669"/>
    <property type="project" value="UniProtKB-SubCell"/>
</dbReference>
<evidence type="ECO:0000256" key="5">
    <source>
        <dbReference type="ARBA" id="ARBA00023242"/>
    </source>
</evidence>
<accession>W6R7M5</accession>
<evidence type="ECO:0000256" key="4">
    <source>
        <dbReference type="ARBA" id="ARBA00023163"/>
    </source>
</evidence>
<keyword evidence="2" id="KW-0805">Transcription regulation</keyword>
<dbReference type="Proteomes" id="UP000030686">
    <property type="component" value="Unassembled WGS sequence"/>
</dbReference>
<gene>
    <name evidence="7" type="ORF">PROQFM164_S07g000185</name>
</gene>
<dbReference type="PANTHER" id="PTHR37534:SF7">
    <property type="entry name" value="TRANSCRIPTIONAL ACTIVATOR PROTEIN UGA3"/>
    <property type="match status" value="1"/>
</dbReference>
<evidence type="ECO:0000313" key="8">
    <source>
        <dbReference type="Proteomes" id="UP000030686"/>
    </source>
</evidence>
<dbReference type="STRING" id="1365484.W6R7M5"/>
<proteinExistence type="predicted"/>
<keyword evidence="4" id="KW-0804">Transcription</keyword>
<evidence type="ECO:0000256" key="3">
    <source>
        <dbReference type="ARBA" id="ARBA00023125"/>
    </source>
</evidence>
<dbReference type="GO" id="GO:0000981">
    <property type="term" value="F:DNA-binding transcription factor activity, RNA polymerase II-specific"/>
    <property type="evidence" value="ECO:0007669"/>
    <property type="project" value="InterPro"/>
</dbReference>
<protein>
    <submittedName>
        <fullName evidence="7">Zn(2)-C6 fungal-type DNA-binding domain</fullName>
    </submittedName>
</protein>
<dbReference type="InterPro" id="IPR001138">
    <property type="entry name" value="Zn2Cys6_DnaBD"/>
</dbReference>
<dbReference type="PANTHER" id="PTHR37534">
    <property type="entry name" value="TRANSCRIPTIONAL ACTIVATOR PROTEIN UGA3"/>
    <property type="match status" value="1"/>
</dbReference>
<dbReference type="Pfam" id="PF11951">
    <property type="entry name" value="Fungal_trans_2"/>
    <property type="match status" value="1"/>
</dbReference>
<dbReference type="InterPro" id="IPR036864">
    <property type="entry name" value="Zn2-C6_fun-type_DNA-bd_sf"/>
</dbReference>
<dbReference type="PROSITE" id="PS50048">
    <property type="entry name" value="ZN2_CY6_FUNGAL_2"/>
    <property type="match status" value="1"/>
</dbReference>
<dbReference type="InterPro" id="IPR021858">
    <property type="entry name" value="Fun_TF"/>
</dbReference>
<sequence length="516" mass="58236">MPPTEVTPFPASERILPRRIVKRRGTTRERTGCLTCRQRKKRCDLGQPICKECVRLNYRCQWEDPRAFGDNHKAAPLQQIAQIKNDQNSMFRLLRNPDPILFWVDAHSDCASSSSRRHFLRYYTQTFSILLTSNMENNCFLSAFLPMAMYSPPLLTSLVAWSSSHLSLRDDSFLQVATQNRCLALRDLRHALDSDLVNVEITLAMSLVLCSLESIMADNGNAWYLHLVGAAGVIASKLNTPESLGGSEQISERMLRHFADAYTGRWLLRNFAYRDIVMSVAQDRPPLLSSHQLLTLDEPQLPDSHFGLASEILEILSITSTLKGKLKNLLSGPAVAGESNQDGSDDGQQAMRILEMMPEFASLEARLIDWKCPLSADMSLALLAESYRSSAMIHLYRVMRWACPERQDELLAMTTGQVAAIVSSVSQMPTRSLPECALLFPLFLAGGEATLESHIQSIRQRMLDMIKSRLFRNVEVALSVLEKLWRLRMVGESMEPSVRIDWLDIVRQDGIYLSLS</sequence>
<dbReference type="SMART" id="SM00066">
    <property type="entry name" value="GAL4"/>
    <property type="match status" value="1"/>
</dbReference>
<dbReference type="GO" id="GO:0008270">
    <property type="term" value="F:zinc ion binding"/>
    <property type="evidence" value="ECO:0007669"/>
    <property type="project" value="InterPro"/>
</dbReference>
<comment type="subcellular location">
    <subcellularLocation>
        <location evidence="1">Nucleus</location>
    </subcellularLocation>
</comment>
<reference evidence="7" key="1">
    <citation type="journal article" date="2014" name="Nat. Commun.">
        <title>Multiple recent horizontal transfers of a large genomic region in cheese making fungi.</title>
        <authorList>
            <person name="Cheeseman K."/>
            <person name="Ropars J."/>
            <person name="Renault P."/>
            <person name="Dupont J."/>
            <person name="Gouzy J."/>
            <person name="Branca A."/>
            <person name="Abraham A.L."/>
            <person name="Ceppi M."/>
            <person name="Conseiller E."/>
            <person name="Debuchy R."/>
            <person name="Malagnac F."/>
            <person name="Goarin A."/>
            <person name="Silar P."/>
            <person name="Lacoste S."/>
            <person name="Sallet E."/>
            <person name="Bensimon A."/>
            <person name="Giraud T."/>
            <person name="Brygoo Y."/>
        </authorList>
    </citation>
    <scope>NUCLEOTIDE SEQUENCE [LARGE SCALE GENOMIC DNA]</scope>
    <source>
        <strain evidence="7">FM164</strain>
    </source>
</reference>
<keyword evidence="3 7" id="KW-0238">DNA-binding</keyword>
<dbReference type="Gene3D" id="4.10.240.10">
    <property type="entry name" value="Zn(2)-C6 fungal-type DNA-binding domain"/>
    <property type="match status" value="1"/>
</dbReference>
<evidence type="ECO:0000256" key="2">
    <source>
        <dbReference type="ARBA" id="ARBA00023015"/>
    </source>
</evidence>
<organism evidence="7 8">
    <name type="scientific">Penicillium roqueforti (strain FM164)</name>
    <dbReference type="NCBI Taxonomy" id="1365484"/>
    <lineage>
        <taxon>Eukaryota</taxon>
        <taxon>Fungi</taxon>
        <taxon>Dikarya</taxon>
        <taxon>Ascomycota</taxon>
        <taxon>Pezizomycotina</taxon>
        <taxon>Eurotiomycetes</taxon>
        <taxon>Eurotiomycetidae</taxon>
        <taxon>Eurotiales</taxon>
        <taxon>Aspergillaceae</taxon>
        <taxon>Penicillium</taxon>
    </lineage>
</organism>
<dbReference type="EMBL" id="HG792021">
    <property type="protein sequence ID" value="CDM37837.1"/>
    <property type="molecule type" value="Genomic_DNA"/>
</dbReference>
<dbReference type="SUPFAM" id="SSF57701">
    <property type="entry name" value="Zn2/Cys6 DNA-binding domain"/>
    <property type="match status" value="1"/>
</dbReference>
<dbReference type="OMA" id="MPGTIDP"/>
<keyword evidence="5" id="KW-0539">Nucleus</keyword>
<dbReference type="AlphaFoldDB" id="W6R7M5"/>
<dbReference type="PROSITE" id="PS00463">
    <property type="entry name" value="ZN2_CY6_FUNGAL_1"/>
    <property type="match status" value="1"/>
</dbReference>